<dbReference type="AlphaFoldDB" id="A0A8J6HDR1"/>
<dbReference type="PANTHER" id="PTHR24113">
    <property type="entry name" value="RAN GTPASE-ACTIVATING PROTEIN 1"/>
    <property type="match status" value="1"/>
</dbReference>
<dbReference type="Gene3D" id="3.80.10.10">
    <property type="entry name" value="Ribonuclease Inhibitor"/>
    <property type="match status" value="1"/>
</dbReference>
<proteinExistence type="predicted"/>
<evidence type="ECO:0000313" key="5">
    <source>
        <dbReference type="Proteomes" id="UP000719412"/>
    </source>
</evidence>
<accession>A0A8J6HDR1</accession>
<evidence type="ECO:0000256" key="1">
    <source>
        <dbReference type="ARBA" id="ARBA00022468"/>
    </source>
</evidence>
<dbReference type="GO" id="GO:0048471">
    <property type="term" value="C:perinuclear region of cytoplasm"/>
    <property type="evidence" value="ECO:0007669"/>
    <property type="project" value="TreeGrafter"/>
</dbReference>
<dbReference type="SMART" id="SM00368">
    <property type="entry name" value="LRR_RI"/>
    <property type="match status" value="3"/>
</dbReference>
<organism evidence="4 5">
    <name type="scientific">Tenebrio molitor</name>
    <name type="common">Yellow mealworm beetle</name>
    <dbReference type="NCBI Taxonomy" id="7067"/>
    <lineage>
        <taxon>Eukaryota</taxon>
        <taxon>Metazoa</taxon>
        <taxon>Ecdysozoa</taxon>
        <taxon>Arthropoda</taxon>
        <taxon>Hexapoda</taxon>
        <taxon>Insecta</taxon>
        <taxon>Pterygota</taxon>
        <taxon>Neoptera</taxon>
        <taxon>Endopterygota</taxon>
        <taxon>Coleoptera</taxon>
        <taxon>Polyphaga</taxon>
        <taxon>Cucujiformia</taxon>
        <taxon>Tenebrionidae</taxon>
        <taxon>Tenebrio</taxon>
    </lineage>
</organism>
<keyword evidence="3" id="KW-0677">Repeat</keyword>
<dbReference type="Pfam" id="PF13516">
    <property type="entry name" value="LRR_6"/>
    <property type="match status" value="3"/>
</dbReference>
<dbReference type="SUPFAM" id="SSF52047">
    <property type="entry name" value="RNI-like"/>
    <property type="match status" value="1"/>
</dbReference>
<keyword evidence="5" id="KW-1185">Reference proteome</keyword>
<protein>
    <recommendedName>
        <fullName evidence="6">T-complex-associated testis-expressed protein 1</fullName>
    </recommendedName>
</protein>
<dbReference type="GO" id="GO:0005634">
    <property type="term" value="C:nucleus"/>
    <property type="evidence" value="ECO:0007669"/>
    <property type="project" value="TreeGrafter"/>
</dbReference>
<dbReference type="GO" id="GO:0006913">
    <property type="term" value="P:nucleocytoplasmic transport"/>
    <property type="evidence" value="ECO:0007669"/>
    <property type="project" value="TreeGrafter"/>
</dbReference>
<reference evidence="4" key="2">
    <citation type="submission" date="2021-08" db="EMBL/GenBank/DDBJ databases">
        <authorList>
            <person name="Eriksson T."/>
        </authorList>
    </citation>
    <scope>NUCLEOTIDE SEQUENCE</scope>
    <source>
        <strain evidence="4">Stoneville</strain>
        <tissue evidence="4">Whole head</tissue>
    </source>
</reference>
<dbReference type="InterPro" id="IPR027038">
    <property type="entry name" value="RanGap"/>
</dbReference>
<dbReference type="InterPro" id="IPR001611">
    <property type="entry name" value="Leu-rich_rpt"/>
</dbReference>
<gene>
    <name evidence="4" type="ORF">GEV33_010001</name>
</gene>
<dbReference type="Proteomes" id="UP000719412">
    <property type="component" value="Unassembled WGS sequence"/>
</dbReference>
<sequence length="558" mass="63582">MDCSMVMLEDPCLNLNCRRQKKPAEDSTAGKWGSLFGVFGFKGNARSLLSTLESNGCVLFLACLFLFKRHESNTSYTCDVREVCSLIEGTFWGCRCGVPKDFSMKYGPGRGAPHALGGSLCFTMCGVHSEVSEDTNRGTAPITSLVSQGLGRMRPEDERQILSENLEWDKEHCPSLTTLCVEAIKSNFAKSPLLNELPCQDRDYLLEILDVDLPLDLVIPLIEDEIYWQRRYHEKFGTIIFKKPQESTWKSLYIERHVQDILEQAQPEHNDEDEMDDIMTLYAPFVRRLIVTQLQAWKPPLHWDEEDIPEFYPTDHISFDPIFKKLINVEEFDLVYGMNNVSDKFNWDMFKVSVGDCQRLGKALHHLKALRVLKIHRSKLEDQHIRVLMQGFIKNETVEELDLSHCHIGDQGALCIAKILCVHPKLRILNLCNNKIERLGCEGLGFALLESGCSLEKLNLKLNPLGEGGAMGIMRALVRGTKLVELSMAACEYDDDAPIRTGQMLILNTSLKKLDVSNNWFDEDGGQVSQKWCTNGALRCRRDYRKREKNVKKILLDL</sequence>
<evidence type="ECO:0000313" key="4">
    <source>
        <dbReference type="EMBL" id="KAH0812790.1"/>
    </source>
</evidence>
<dbReference type="GO" id="GO:0031267">
    <property type="term" value="F:small GTPase binding"/>
    <property type="evidence" value="ECO:0007669"/>
    <property type="project" value="TreeGrafter"/>
</dbReference>
<evidence type="ECO:0008006" key="6">
    <source>
        <dbReference type="Google" id="ProtNLM"/>
    </source>
</evidence>
<dbReference type="InterPro" id="IPR032675">
    <property type="entry name" value="LRR_dom_sf"/>
</dbReference>
<dbReference type="GO" id="GO:0005096">
    <property type="term" value="F:GTPase activator activity"/>
    <property type="evidence" value="ECO:0007669"/>
    <property type="project" value="UniProtKB-KW"/>
</dbReference>
<keyword evidence="1" id="KW-0343">GTPase activation</keyword>
<evidence type="ECO:0000256" key="2">
    <source>
        <dbReference type="ARBA" id="ARBA00022614"/>
    </source>
</evidence>
<keyword evidence="2" id="KW-0433">Leucine-rich repeat</keyword>
<dbReference type="PANTHER" id="PTHR24113:SF12">
    <property type="entry name" value="RAN GTPASE-ACTIVATING PROTEIN 1"/>
    <property type="match status" value="1"/>
</dbReference>
<reference evidence="4" key="1">
    <citation type="journal article" date="2020" name="J Insects Food Feed">
        <title>The yellow mealworm (Tenebrio molitor) genome: a resource for the emerging insects as food and feed industry.</title>
        <authorList>
            <person name="Eriksson T."/>
            <person name="Andere A."/>
            <person name="Kelstrup H."/>
            <person name="Emery V."/>
            <person name="Picard C."/>
        </authorList>
    </citation>
    <scope>NUCLEOTIDE SEQUENCE</scope>
    <source>
        <strain evidence="4">Stoneville</strain>
        <tissue evidence="4">Whole head</tissue>
    </source>
</reference>
<evidence type="ECO:0000256" key="3">
    <source>
        <dbReference type="ARBA" id="ARBA00022737"/>
    </source>
</evidence>
<comment type="caution">
    <text evidence="4">The sequence shown here is derived from an EMBL/GenBank/DDBJ whole genome shotgun (WGS) entry which is preliminary data.</text>
</comment>
<name>A0A8J6HDR1_TENMO</name>
<dbReference type="EMBL" id="JABDTM020025795">
    <property type="protein sequence ID" value="KAH0812790.1"/>
    <property type="molecule type" value="Genomic_DNA"/>
</dbReference>
<dbReference type="GO" id="GO:0005829">
    <property type="term" value="C:cytosol"/>
    <property type="evidence" value="ECO:0007669"/>
    <property type="project" value="TreeGrafter"/>
</dbReference>